<accession>A0ABS6H2F5</accession>
<organism evidence="1 2">
    <name type="scientific">Falsiroseomonas oleicola</name>
    <dbReference type="NCBI Taxonomy" id="2801474"/>
    <lineage>
        <taxon>Bacteria</taxon>
        <taxon>Pseudomonadati</taxon>
        <taxon>Pseudomonadota</taxon>
        <taxon>Alphaproteobacteria</taxon>
        <taxon>Acetobacterales</taxon>
        <taxon>Roseomonadaceae</taxon>
        <taxon>Falsiroseomonas</taxon>
    </lineage>
</organism>
<evidence type="ECO:0000313" key="2">
    <source>
        <dbReference type="Proteomes" id="UP000689967"/>
    </source>
</evidence>
<dbReference type="Pfam" id="PF02082">
    <property type="entry name" value="Rrf2"/>
    <property type="match status" value="1"/>
</dbReference>
<dbReference type="Proteomes" id="UP000689967">
    <property type="component" value="Unassembled WGS sequence"/>
</dbReference>
<sequence length="148" mass="15277">MVATRFAVAVHILILLATAPGGQLTSGRIAESVGTNPVVIRRLAGQLARAGLIRIRRGPGGAELARAPGAITLGQVWQAMRRKGLPLLPVHRGPAGANAAPAIPSLLRGVFDSAEAAMEANLAAVTLEDLCQQMRQPQPAQAEAAQAT</sequence>
<proteinExistence type="predicted"/>
<dbReference type="PANTHER" id="PTHR33221:SF15">
    <property type="entry name" value="HTH-TYPE TRANSCRIPTIONAL REGULATOR YWGB-RELATED"/>
    <property type="match status" value="1"/>
</dbReference>
<dbReference type="PANTHER" id="PTHR33221">
    <property type="entry name" value="WINGED HELIX-TURN-HELIX TRANSCRIPTIONAL REGULATOR, RRF2 FAMILY"/>
    <property type="match status" value="1"/>
</dbReference>
<dbReference type="RefSeq" id="WP_216872574.1">
    <property type="nucleotide sequence ID" value="NZ_JAERQM010000001.1"/>
</dbReference>
<name>A0ABS6H2F5_9PROT</name>
<reference evidence="1 2" key="1">
    <citation type="submission" date="2021-01" db="EMBL/GenBank/DDBJ databases">
        <title>Roseomonas sp. nov, a bacterium isolated from an oil production mixture in Yumen Oilfield.</title>
        <authorList>
            <person name="Wu D."/>
        </authorList>
    </citation>
    <scope>NUCLEOTIDE SEQUENCE [LARGE SCALE GENOMIC DNA]</scope>
    <source>
        <strain evidence="1 2">ROY-5-3</strain>
    </source>
</reference>
<comment type="caution">
    <text evidence="1">The sequence shown here is derived from an EMBL/GenBank/DDBJ whole genome shotgun (WGS) entry which is preliminary data.</text>
</comment>
<dbReference type="PROSITE" id="PS51197">
    <property type="entry name" value="HTH_RRF2_2"/>
    <property type="match status" value="1"/>
</dbReference>
<protein>
    <submittedName>
        <fullName evidence="1">Rrf2 family transcriptional regulator</fullName>
    </submittedName>
</protein>
<gene>
    <name evidence="1" type="ORF">JJQ90_00790</name>
</gene>
<evidence type="ECO:0000313" key="1">
    <source>
        <dbReference type="EMBL" id="MBU8542218.1"/>
    </source>
</evidence>
<dbReference type="EMBL" id="JAERQM010000001">
    <property type="protein sequence ID" value="MBU8542218.1"/>
    <property type="molecule type" value="Genomic_DNA"/>
</dbReference>
<dbReference type="InterPro" id="IPR000944">
    <property type="entry name" value="Tscrpt_reg_Rrf2"/>
</dbReference>
<keyword evidence="2" id="KW-1185">Reference proteome</keyword>